<protein>
    <recommendedName>
        <fullName evidence="7">MADS-box domain-containing protein</fullName>
    </recommendedName>
</protein>
<evidence type="ECO:0000259" key="7">
    <source>
        <dbReference type="PROSITE" id="PS50066"/>
    </source>
</evidence>
<evidence type="ECO:0000313" key="8">
    <source>
        <dbReference type="EMBL" id="CAL0324562.1"/>
    </source>
</evidence>
<dbReference type="AlphaFoldDB" id="A0AAV1XSQ3"/>
<proteinExistence type="predicted"/>
<dbReference type="PANTHER" id="PTHR11945:SF229">
    <property type="entry name" value="AGAMOUS-LIKE 55-RELATED"/>
    <property type="match status" value="1"/>
</dbReference>
<dbReference type="EMBL" id="CAXHTB010000018">
    <property type="protein sequence ID" value="CAL0324562.1"/>
    <property type="molecule type" value="Genomic_DNA"/>
</dbReference>
<comment type="caution">
    <text evidence="8">The sequence shown here is derived from an EMBL/GenBank/DDBJ whole genome shotgun (WGS) entry which is preliminary data.</text>
</comment>
<dbReference type="PROSITE" id="PS50066">
    <property type="entry name" value="MADS_BOX_2"/>
    <property type="match status" value="1"/>
</dbReference>
<accession>A0AAV1XSQ3</accession>
<organism evidence="8 9">
    <name type="scientific">Lupinus luteus</name>
    <name type="common">European yellow lupine</name>
    <dbReference type="NCBI Taxonomy" id="3873"/>
    <lineage>
        <taxon>Eukaryota</taxon>
        <taxon>Viridiplantae</taxon>
        <taxon>Streptophyta</taxon>
        <taxon>Embryophyta</taxon>
        <taxon>Tracheophyta</taxon>
        <taxon>Spermatophyta</taxon>
        <taxon>Magnoliopsida</taxon>
        <taxon>eudicotyledons</taxon>
        <taxon>Gunneridae</taxon>
        <taxon>Pentapetalae</taxon>
        <taxon>rosids</taxon>
        <taxon>fabids</taxon>
        <taxon>Fabales</taxon>
        <taxon>Fabaceae</taxon>
        <taxon>Papilionoideae</taxon>
        <taxon>50 kb inversion clade</taxon>
        <taxon>genistoids sensu lato</taxon>
        <taxon>core genistoids</taxon>
        <taxon>Genisteae</taxon>
        <taxon>Lupinus</taxon>
    </lineage>
</organism>
<keyword evidence="2" id="KW-0805">Transcription regulation</keyword>
<dbReference type="CDD" id="cd00265">
    <property type="entry name" value="MADS_MEF2_like"/>
    <property type="match status" value="1"/>
</dbReference>
<dbReference type="InterPro" id="IPR033896">
    <property type="entry name" value="MEF2-like_N"/>
</dbReference>
<evidence type="ECO:0000256" key="1">
    <source>
        <dbReference type="ARBA" id="ARBA00004123"/>
    </source>
</evidence>
<evidence type="ECO:0000256" key="5">
    <source>
        <dbReference type="ARBA" id="ARBA00023242"/>
    </source>
</evidence>
<keyword evidence="9" id="KW-1185">Reference proteome</keyword>
<dbReference type="GO" id="GO:0046983">
    <property type="term" value="F:protein dimerization activity"/>
    <property type="evidence" value="ECO:0007669"/>
    <property type="project" value="InterPro"/>
</dbReference>
<sequence>MGRRKIEIKLVKDNNTRQVTFSKRRTGLFKKANELSILCGVEIAIIVFSPGNRPYSFGHPDVDVVVAKFLQQEPKSSNGVQGCSSSDETTLDELNQQLANVMKQLREVEEKSEVLDETLDQYKYQFEELQELHDLLVEFKDDVKQRVDEMEVVETMLMLKEQRVDFEENHVPNKRRRKS</sequence>
<dbReference type="SUPFAM" id="SSF55455">
    <property type="entry name" value="SRF-like"/>
    <property type="match status" value="1"/>
</dbReference>
<dbReference type="SMART" id="SM00432">
    <property type="entry name" value="MADS"/>
    <property type="match status" value="1"/>
</dbReference>
<keyword evidence="4" id="KW-0804">Transcription</keyword>
<dbReference type="FunFam" id="3.40.1810.10:FF:000006">
    <property type="entry name" value="Agamous-like MADS-box protein AGL62"/>
    <property type="match status" value="1"/>
</dbReference>
<dbReference type="PRINTS" id="PR00404">
    <property type="entry name" value="MADSDOMAIN"/>
</dbReference>
<dbReference type="GO" id="GO:0000978">
    <property type="term" value="F:RNA polymerase II cis-regulatory region sequence-specific DNA binding"/>
    <property type="evidence" value="ECO:0007669"/>
    <property type="project" value="TreeGrafter"/>
</dbReference>
<keyword evidence="3" id="KW-0238">DNA-binding</keyword>
<dbReference type="PANTHER" id="PTHR11945">
    <property type="entry name" value="MADS BOX PROTEIN"/>
    <property type="match status" value="1"/>
</dbReference>
<dbReference type="Gene3D" id="3.40.1810.10">
    <property type="entry name" value="Transcription factor, MADS-box"/>
    <property type="match status" value="1"/>
</dbReference>
<dbReference type="Proteomes" id="UP001497480">
    <property type="component" value="Unassembled WGS sequence"/>
</dbReference>
<evidence type="ECO:0000256" key="3">
    <source>
        <dbReference type="ARBA" id="ARBA00023125"/>
    </source>
</evidence>
<evidence type="ECO:0000256" key="2">
    <source>
        <dbReference type="ARBA" id="ARBA00023015"/>
    </source>
</evidence>
<dbReference type="GO" id="GO:0000981">
    <property type="term" value="F:DNA-binding transcription factor activity, RNA polymerase II-specific"/>
    <property type="evidence" value="ECO:0007669"/>
    <property type="project" value="TreeGrafter"/>
</dbReference>
<gene>
    <name evidence="8" type="ORF">LLUT_LOCUS25622</name>
</gene>
<dbReference type="InterPro" id="IPR002100">
    <property type="entry name" value="TF_MADSbox"/>
</dbReference>
<evidence type="ECO:0000256" key="4">
    <source>
        <dbReference type="ARBA" id="ARBA00023163"/>
    </source>
</evidence>
<name>A0AAV1XSQ3_LUPLU</name>
<keyword evidence="5" id="KW-0539">Nucleus</keyword>
<keyword evidence="6" id="KW-0175">Coiled coil</keyword>
<dbReference type="GO" id="GO:0045944">
    <property type="term" value="P:positive regulation of transcription by RNA polymerase II"/>
    <property type="evidence" value="ECO:0007669"/>
    <property type="project" value="InterPro"/>
</dbReference>
<reference evidence="8 9" key="1">
    <citation type="submission" date="2024-03" db="EMBL/GenBank/DDBJ databases">
        <authorList>
            <person name="Martinez-Hernandez J."/>
        </authorList>
    </citation>
    <scope>NUCLEOTIDE SEQUENCE [LARGE SCALE GENOMIC DNA]</scope>
</reference>
<comment type="subcellular location">
    <subcellularLocation>
        <location evidence="1">Nucleus</location>
    </subcellularLocation>
</comment>
<feature type="domain" description="MADS-box" evidence="7">
    <location>
        <begin position="1"/>
        <end position="61"/>
    </location>
</feature>
<dbReference type="InterPro" id="IPR036879">
    <property type="entry name" value="TF_MADSbox_sf"/>
</dbReference>
<evidence type="ECO:0000256" key="6">
    <source>
        <dbReference type="SAM" id="Coils"/>
    </source>
</evidence>
<dbReference type="Pfam" id="PF00319">
    <property type="entry name" value="SRF-TF"/>
    <property type="match status" value="1"/>
</dbReference>
<evidence type="ECO:0000313" key="9">
    <source>
        <dbReference type="Proteomes" id="UP001497480"/>
    </source>
</evidence>
<feature type="coiled-coil region" evidence="6">
    <location>
        <begin position="91"/>
        <end position="125"/>
    </location>
</feature>
<dbReference type="GO" id="GO:0005634">
    <property type="term" value="C:nucleus"/>
    <property type="evidence" value="ECO:0007669"/>
    <property type="project" value="UniProtKB-SubCell"/>
</dbReference>